<feature type="transmembrane region" description="Helical" evidence="4">
    <location>
        <begin position="107"/>
        <end position="128"/>
    </location>
</feature>
<keyword evidence="7" id="KW-1185">Reference proteome</keyword>
<dbReference type="RefSeq" id="WP_377473021.1">
    <property type="nucleotide sequence ID" value="NZ_JBHLWN010000098.1"/>
</dbReference>
<keyword evidence="3" id="KW-0807">Transducer</keyword>
<sequence length="486" mass="53163">MEQVIHERNRIVFIIFAAITLISGFLIISQHSSLVTLFIIFGFCAVFGILHWRKMMIRVLPYFLLVMNMATVATSAGEGGGSSLLTFALGGATLMVYPSVRLILLQGIVSLAAVNYFIAVKGVTYSAPDPGADILVSNFLLLMVYGLFTLVTQLNVKLFLRSEERTAEAERSRIATEDMLRQISEAVQTLQAFSHHLKENVRKTGDITQEVSTSFSEAARGVEQQAASVADINESLHHSNDGIQVVARSSQDMRSLSEHTASYTEQGSVQVRDLTQRMEHVDHVMEAITLSMDRLNEQSETIAAMLAEITDMANQTNLLALNAAIEASRAGEHGRGFAVVSSEVRKLAENSRQSAENISTIIQDIRQTTGTLTQQIGQGKGAIGESKQSVFRAKELFEQIQENTKKVVDQAADMQGRTQSVRDASVQIVDEVTSISGVTEQLSASVQQILASMDVQNHQVRDIVSSIGQLDELVTELTKLTSARTA</sequence>
<feature type="transmembrane region" description="Helical" evidence="4">
    <location>
        <begin position="134"/>
        <end position="156"/>
    </location>
</feature>
<keyword evidence="1" id="KW-0145">Chemotaxis</keyword>
<protein>
    <submittedName>
        <fullName evidence="6">Methyl-accepting chemotaxis protein</fullName>
    </submittedName>
</protein>
<dbReference type="PROSITE" id="PS50111">
    <property type="entry name" value="CHEMOTAXIS_TRANSDUC_2"/>
    <property type="match status" value="1"/>
</dbReference>
<keyword evidence="4" id="KW-1133">Transmembrane helix</keyword>
<evidence type="ECO:0000313" key="7">
    <source>
        <dbReference type="Proteomes" id="UP001589776"/>
    </source>
</evidence>
<comment type="similarity">
    <text evidence="2">Belongs to the methyl-accepting chemotaxis (MCP) protein family.</text>
</comment>
<evidence type="ECO:0000256" key="3">
    <source>
        <dbReference type="PROSITE-ProRule" id="PRU00284"/>
    </source>
</evidence>
<dbReference type="Proteomes" id="UP001589776">
    <property type="component" value="Unassembled WGS sequence"/>
</dbReference>
<feature type="domain" description="Methyl-accepting transducer" evidence="5">
    <location>
        <begin position="200"/>
        <end position="457"/>
    </location>
</feature>
<feature type="transmembrane region" description="Helical" evidence="4">
    <location>
        <begin position="34"/>
        <end position="52"/>
    </location>
</feature>
<evidence type="ECO:0000256" key="1">
    <source>
        <dbReference type="ARBA" id="ARBA00022500"/>
    </source>
</evidence>
<evidence type="ECO:0000313" key="6">
    <source>
        <dbReference type="EMBL" id="MFC0215514.1"/>
    </source>
</evidence>
<organism evidence="6 7">
    <name type="scientific">Paenibacillus chartarius</name>
    <dbReference type="NCBI Taxonomy" id="747481"/>
    <lineage>
        <taxon>Bacteria</taxon>
        <taxon>Bacillati</taxon>
        <taxon>Bacillota</taxon>
        <taxon>Bacilli</taxon>
        <taxon>Bacillales</taxon>
        <taxon>Paenibacillaceae</taxon>
        <taxon>Paenibacillus</taxon>
    </lineage>
</organism>
<reference evidence="6 7" key="1">
    <citation type="submission" date="2024-09" db="EMBL/GenBank/DDBJ databases">
        <authorList>
            <person name="Sun Q."/>
            <person name="Mori K."/>
        </authorList>
    </citation>
    <scope>NUCLEOTIDE SEQUENCE [LARGE SCALE GENOMIC DNA]</scope>
    <source>
        <strain evidence="6 7">CCM 7759</strain>
    </source>
</reference>
<dbReference type="SMART" id="SM00283">
    <property type="entry name" value="MA"/>
    <property type="match status" value="1"/>
</dbReference>
<dbReference type="Gene3D" id="1.10.287.950">
    <property type="entry name" value="Methyl-accepting chemotaxis protein"/>
    <property type="match status" value="1"/>
</dbReference>
<name>A0ABV6DS93_9BACL</name>
<dbReference type="InterPro" id="IPR004089">
    <property type="entry name" value="MCPsignal_dom"/>
</dbReference>
<evidence type="ECO:0000259" key="5">
    <source>
        <dbReference type="PROSITE" id="PS50111"/>
    </source>
</evidence>
<dbReference type="Pfam" id="PF00015">
    <property type="entry name" value="MCPsignal"/>
    <property type="match status" value="1"/>
</dbReference>
<keyword evidence="4" id="KW-0472">Membrane</keyword>
<dbReference type="PANTHER" id="PTHR43531:SF11">
    <property type="entry name" value="METHYL-ACCEPTING CHEMOTAXIS PROTEIN 3"/>
    <property type="match status" value="1"/>
</dbReference>
<feature type="transmembrane region" description="Helical" evidence="4">
    <location>
        <begin position="59"/>
        <end position="77"/>
    </location>
</feature>
<dbReference type="SUPFAM" id="SSF58104">
    <property type="entry name" value="Methyl-accepting chemotaxis protein (MCP) signaling domain"/>
    <property type="match status" value="1"/>
</dbReference>
<dbReference type="InterPro" id="IPR051310">
    <property type="entry name" value="MCP_chemotaxis"/>
</dbReference>
<evidence type="ECO:0000256" key="4">
    <source>
        <dbReference type="SAM" id="Phobius"/>
    </source>
</evidence>
<keyword evidence="4" id="KW-0812">Transmembrane</keyword>
<accession>A0ABV6DS93</accession>
<proteinExistence type="inferred from homology"/>
<gene>
    <name evidence="6" type="ORF">ACFFK0_24270</name>
</gene>
<evidence type="ECO:0000256" key="2">
    <source>
        <dbReference type="ARBA" id="ARBA00029447"/>
    </source>
</evidence>
<comment type="caution">
    <text evidence="6">The sequence shown here is derived from an EMBL/GenBank/DDBJ whole genome shotgun (WGS) entry which is preliminary data.</text>
</comment>
<feature type="transmembrane region" description="Helical" evidence="4">
    <location>
        <begin position="12"/>
        <end position="28"/>
    </location>
</feature>
<dbReference type="PANTHER" id="PTHR43531">
    <property type="entry name" value="PROTEIN ICFG"/>
    <property type="match status" value="1"/>
</dbReference>
<dbReference type="EMBL" id="JBHLWN010000098">
    <property type="protein sequence ID" value="MFC0215514.1"/>
    <property type="molecule type" value="Genomic_DNA"/>
</dbReference>